<dbReference type="Proteomes" id="UP000797356">
    <property type="component" value="Chromosome 6"/>
</dbReference>
<reference evidence="2" key="2">
    <citation type="submission" date="2019-07" db="EMBL/GenBank/DDBJ databases">
        <authorList>
            <person name="Yang Y."/>
            <person name="Bocs S."/>
            <person name="Baudouin L."/>
        </authorList>
    </citation>
    <scope>NUCLEOTIDE SEQUENCE</scope>
    <source>
        <tissue evidence="2">Spear leaf of Hainan Tall coconut</tissue>
    </source>
</reference>
<dbReference type="OrthoDB" id="1934890at2759"/>
<accession>A0A8K0IBA4</accession>
<feature type="region of interest" description="Disordered" evidence="1">
    <location>
        <begin position="1"/>
        <end position="31"/>
    </location>
</feature>
<evidence type="ECO:0000313" key="3">
    <source>
        <dbReference type="Proteomes" id="UP000797356"/>
    </source>
</evidence>
<feature type="region of interest" description="Disordered" evidence="1">
    <location>
        <begin position="119"/>
        <end position="147"/>
    </location>
</feature>
<dbReference type="PANTHER" id="PTHR33448:SF4">
    <property type="entry name" value="CHLOROPLAST PROTEIN HCF243"/>
    <property type="match status" value="1"/>
</dbReference>
<feature type="compositionally biased region" description="Basic and acidic residues" evidence="1">
    <location>
        <begin position="609"/>
        <end position="625"/>
    </location>
</feature>
<dbReference type="AlphaFoldDB" id="A0A8K0IBA4"/>
<dbReference type="EMBL" id="CM017877">
    <property type="protein sequence ID" value="KAG1346790.1"/>
    <property type="molecule type" value="Genomic_DNA"/>
</dbReference>
<feature type="compositionally biased region" description="Gly residues" evidence="1">
    <location>
        <begin position="20"/>
        <end position="29"/>
    </location>
</feature>
<feature type="region of interest" description="Disordered" evidence="1">
    <location>
        <begin position="653"/>
        <end position="692"/>
    </location>
</feature>
<reference evidence="2" key="1">
    <citation type="journal article" date="2017" name="Gigascience">
        <title>The genome draft of coconut (Cocos nucifera).</title>
        <authorList>
            <person name="Xiao Y."/>
            <person name="Xu P."/>
            <person name="Fan H."/>
            <person name="Baudouin L."/>
            <person name="Xia W."/>
            <person name="Bocs S."/>
            <person name="Xu J."/>
            <person name="Li Q."/>
            <person name="Guo A."/>
            <person name="Zhou L."/>
            <person name="Li J."/>
            <person name="Wu Y."/>
            <person name="Ma Z."/>
            <person name="Armero A."/>
            <person name="Issali A.E."/>
            <person name="Liu N."/>
            <person name="Peng M."/>
            <person name="Yang Y."/>
        </authorList>
    </citation>
    <scope>NUCLEOTIDE SEQUENCE</scope>
    <source>
        <tissue evidence="2">Spear leaf of Hainan Tall coconut</tissue>
    </source>
</reference>
<feature type="compositionally biased region" description="Basic and acidic residues" evidence="1">
    <location>
        <begin position="129"/>
        <end position="147"/>
    </location>
</feature>
<organism evidence="2 3">
    <name type="scientific">Cocos nucifera</name>
    <name type="common">Coconut palm</name>
    <dbReference type="NCBI Taxonomy" id="13894"/>
    <lineage>
        <taxon>Eukaryota</taxon>
        <taxon>Viridiplantae</taxon>
        <taxon>Streptophyta</taxon>
        <taxon>Embryophyta</taxon>
        <taxon>Tracheophyta</taxon>
        <taxon>Spermatophyta</taxon>
        <taxon>Magnoliopsida</taxon>
        <taxon>Liliopsida</taxon>
        <taxon>Arecaceae</taxon>
        <taxon>Arecoideae</taxon>
        <taxon>Cocoseae</taxon>
        <taxon>Attaleinae</taxon>
        <taxon>Cocos</taxon>
    </lineage>
</organism>
<feature type="compositionally biased region" description="Basic and acidic residues" evidence="1">
    <location>
        <begin position="490"/>
        <end position="530"/>
    </location>
</feature>
<dbReference type="PANTHER" id="PTHR33448">
    <property type="entry name" value="CHLOROPLAST PROTEIN HCF243-RELATED"/>
    <property type="match status" value="1"/>
</dbReference>
<feature type="compositionally biased region" description="Basic residues" evidence="1">
    <location>
        <begin position="657"/>
        <end position="676"/>
    </location>
</feature>
<keyword evidence="3" id="KW-1185">Reference proteome</keyword>
<comment type="caution">
    <text evidence="2">The sequence shown here is derived from an EMBL/GenBank/DDBJ whole genome shotgun (WGS) entry which is preliminary data.</text>
</comment>
<feature type="compositionally biased region" description="Basic and acidic residues" evidence="1">
    <location>
        <begin position="361"/>
        <end position="371"/>
    </location>
</feature>
<evidence type="ECO:0000313" key="2">
    <source>
        <dbReference type="EMBL" id="KAG1346790.1"/>
    </source>
</evidence>
<protein>
    <submittedName>
        <fullName evidence="2">Enolase-phosphatase E1-like</fullName>
    </submittedName>
</protein>
<name>A0A8K0IBA4_COCNU</name>
<sequence length="784" mass="86508">MGGGGGRGGETPQPTHRSAGSGGGGGGGRSELFICFTPRSISMCAPSGRSLSSPGHNYRDAAAPPLSASRSRRLRSSGSLKGGQSPMFPAQKGGAFRAAEPSSPKVTCIGQVRVKSKAKNMGEGAALRSRSDSLRRRQEGKNSIGEEERECSRNQSWVYQLPTSIYEALRAIGSEFNCFLPCGKGRSPCFSSSKAREEKVGVEGRGEKRSASSCGVLFARWLMAIEESEEGEGGEMAGLVVGERERELDLVLRERENWEAKVEEVGKEGWVEEVVCVPPKNALLLMRCRSDPVKMAALTSRFFGSPAAKVEAEEEEEDDGNEESKEVAKRLVVEEAGEGDGQESNDEVEADAEELSPEAGEAERKARETQRSFEGVTLSVSVKGEDGASEDGGCVEKEKGIKEAGFLDESLLTDPNEVVEAARTDLQEKQHEKVLNDETVSLKRVEEKEEGDMKGKESSSCSSEYNKEKEENIVKKETEETRSNRFSSECNKEGIRRSSSCKEEGRRRHSFSTERGARRHSFSTEREARRASISVDKEGRICWSFIIDKEEMEVRSEDLAAEAERNKKKEQFLGEEEKRKAEEVEKRKRTEEAGVLVPEERREEEEEGGGERKEEEEEQKEKREELPDCLLLMTYEPKLSMEVSRETWVRSTNFPQGHHHHHGHSPTGGRTKRSKGKAGVDNSSDHGRRVKVDKVGDGRCVESMEVIQSIESSPQQLPPLPPVPPLRSAVEETLLSGVAAALVPAFEPFVLTRCKSEPVRPSARLVADGGFWKNRHKPVDAIGF</sequence>
<gene>
    <name evidence="2" type="ORF">COCNU_06G006190</name>
</gene>
<feature type="region of interest" description="Disordered" evidence="1">
    <location>
        <begin position="435"/>
        <end position="530"/>
    </location>
</feature>
<feature type="compositionally biased region" description="Acidic residues" evidence="1">
    <location>
        <begin position="335"/>
        <end position="356"/>
    </location>
</feature>
<proteinExistence type="predicted"/>
<feature type="compositionally biased region" description="Basic and acidic residues" evidence="1">
    <location>
        <begin position="322"/>
        <end position="333"/>
    </location>
</feature>
<feature type="region of interest" description="Disordered" evidence="1">
    <location>
        <begin position="556"/>
        <end position="625"/>
    </location>
</feature>
<evidence type="ECO:0000256" key="1">
    <source>
        <dbReference type="SAM" id="MobiDB-lite"/>
    </source>
</evidence>
<feature type="compositionally biased region" description="Basic and acidic residues" evidence="1">
    <location>
        <begin position="683"/>
        <end position="692"/>
    </location>
</feature>
<feature type="region of interest" description="Disordered" evidence="1">
    <location>
        <begin position="45"/>
        <end position="102"/>
    </location>
</feature>
<feature type="compositionally biased region" description="Acidic residues" evidence="1">
    <location>
        <begin position="312"/>
        <end position="321"/>
    </location>
</feature>
<feature type="compositionally biased region" description="Basic and acidic residues" evidence="1">
    <location>
        <begin position="556"/>
        <end position="592"/>
    </location>
</feature>
<feature type="region of interest" description="Disordered" evidence="1">
    <location>
        <begin position="306"/>
        <end position="396"/>
    </location>
</feature>
<feature type="compositionally biased region" description="Basic and acidic residues" evidence="1">
    <location>
        <begin position="435"/>
        <end position="457"/>
    </location>
</feature>
<feature type="compositionally biased region" description="Basic and acidic residues" evidence="1">
    <location>
        <begin position="465"/>
        <end position="483"/>
    </location>
</feature>